<name>A0A1F4V3J2_UNCKA</name>
<gene>
    <name evidence="1" type="ORF">A2982_00650</name>
</gene>
<evidence type="ECO:0000313" key="2">
    <source>
        <dbReference type="Proteomes" id="UP000178771"/>
    </source>
</evidence>
<reference evidence="1 2" key="1">
    <citation type="journal article" date="2016" name="Nat. Commun.">
        <title>Thousands of microbial genomes shed light on interconnected biogeochemical processes in an aquifer system.</title>
        <authorList>
            <person name="Anantharaman K."/>
            <person name="Brown C.T."/>
            <person name="Hug L.A."/>
            <person name="Sharon I."/>
            <person name="Castelle C.J."/>
            <person name="Probst A.J."/>
            <person name="Thomas B.C."/>
            <person name="Singh A."/>
            <person name="Wilkins M.J."/>
            <person name="Karaoz U."/>
            <person name="Brodie E.L."/>
            <person name="Williams K.H."/>
            <person name="Hubbard S.S."/>
            <person name="Banfield J.F."/>
        </authorList>
    </citation>
    <scope>NUCLEOTIDE SEQUENCE [LARGE SCALE GENOMIC DNA]</scope>
</reference>
<organism evidence="1 2">
    <name type="scientific">candidate division WWE3 bacterium RIFCSPLOWO2_01_FULL_39_13</name>
    <dbReference type="NCBI Taxonomy" id="1802624"/>
    <lineage>
        <taxon>Bacteria</taxon>
        <taxon>Katanobacteria</taxon>
    </lineage>
</organism>
<accession>A0A1F4V3J2</accession>
<dbReference type="EMBL" id="MEVH01000014">
    <property type="protein sequence ID" value="OGC51775.1"/>
    <property type="molecule type" value="Genomic_DNA"/>
</dbReference>
<sequence length="165" mass="19023">MWDSIGMDQLLMSKDVDTTKNVILYMLGKMWLFAEGKKKLMKLMFLLEYYNISSGKLSTKQFLGNDFYIYNYGVFSKDIMRSISTLIDQGKIQDGFPLINIDSSKSSLEKRVKDKVDAILDKFGKFSGYQLEVSTLKMLGIEPHEKKKYFGQDIPQILNQTKVAE</sequence>
<evidence type="ECO:0000313" key="1">
    <source>
        <dbReference type="EMBL" id="OGC51775.1"/>
    </source>
</evidence>
<protein>
    <submittedName>
        <fullName evidence="1">Uncharacterized protein</fullName>
    </submittedName>
</protein>
<dbReference type="Proteomes" id="UP000178771">
    <property type="component" value="Unassembled WGS sequence"/>
</dbReference>
<proteinExistence type="predicted"/>
<comment type="caution">
    <text evidence="1">The sequence shown here is derived from an EMBL/GenBank/DDBJ whole genome shotgun (WGS) entry which is preliminary data.</text>
</comment>
<dbReference type="STRING" id="1802624.A2982_00650"/>
<dbReference type="AlphaFoldDB" id="A0A1F4V3J2"/>